<dbReference type="CDD" id="cd17502">
    <property type="entry name" value="MFS_Azr1_MDR_like"/>
    <property type="match status" value="1"/>
</dbReference>
<feature type="transmembrane region" description="Helical" evidence="8">
    <location>
        <begin position="260"/>
        <end position="277"/>
    </location>
</feature>
<evidence type="ECO:0000259" key="9">
    <source>
        <dbReference type="PROSITE" id="PS50850"/>
    </source>
</evidence>
<comment type="subcellular location">
    <subcellularLocation>
        <location evidence="1">Endomembrane system</location>
        <topology evidence="1">Multi-pass membrane protein</topology>
    </subcellularLocation>
</comment>
<evidence type="ECO:0000256" key="8">
    <source>
        <dbReference type="SAM" id="Phobius"/>
    </source>
</evidence>
<reference evidence="11" key="2">
    <citation type="submission" date="2015-01" db="EMBL/GenBank/DDBJ databases">
        <title>Evolutionary Origins and Diversification of the Mycorrhizal Mutualists.</title>
        <authorList>
            <consortium name="DOE Joint Genome Institute"/>
            <consortium name="Mycorrhizal Genomics Consortium"/>
            <person name="Kohler A."/>
            <person name="Kuo A."/>
            <person name="Nagy L.G."/>
            <person name="Floudas D."/>
            <person name="Copeland A."/>
            <person name="Barry K.W."/>
            <person name="Cichocki N."/>
            <person name="Veneault-Fourrey C."/>
            <person name="LaButti K."/>
            <person name="Lindquist E.A."/>
            <person name="Lipzen A."/>
            <person name="Lundell T."/>
            <person name="Morin E."/>
            <person name="Murat C."/>
            <person name="Riley R."/>
            <person name="Ohm R."/>
            <person name="Sun H."/>
            <person name="Tunlid A."/>
            <person name="Henrissat B."/>
            <person name="Grigoriev I.V."/>
            <person name="Hibbett D.S."/>
            <person name="Martin F."/>
        </authorList>
    </citation>
    <scope>NUCLEOTIDE SEQUENCE [LARGE SCALE GENOMIC DNA]</scope>
    <source>
        <strain evidence="11">Marx 270</strain>
    </source>
</reference>
<feature type="transmembrane region" description="Helical" evidence="8">
    <location>
        <begin position="362"/>
        <end position="381"/>
    </location>
</feature>
<protein>
    <recommendedName>
        <fullName evidence="9">Major facilitator superfamily (MFS) profile domain-containing protein</fullName>
    </recommendedName>
</protein>
<dbReference type="InterPro" id="IPR036259">
    <property type="entry name" value="MFS_trans_sf"/>
</dbReference>
<evidence type="ECO:0000256" key="3">
    <source>
        <dbReference type="ARBA" id="ARBA00022448"/>
    </source>
</evidence>
<feature type="transmembrane region" description="Helical" evidence="8">
    <location>
        <begin position="38"/>
        <end position="61"/>
    </location>
</feature>
<dbReference type="GO" id="GO:0005886">
    <property type="term" value="C:plasma membrane"/>
    <property type="evidence" value="ECO:0007669"/>
    <property type="project" value="TreeGrafter"/>
</dbReference>
<dbReference type="PROSITE" id="PS50850">
    <property type="entry name" value="MFS"/>
    <property type="match status" value="1"/>
</dbReference>
<dbReference type="InterPro" id="IPR020846">
    <property type="entry name" value="MFS_dom"/>
</dbReference>
<dbReference type="GO" id="GO:0022857">
    <property type="term" value="F:transmembrane transporter activity"/>
    <property type="evidence" value="ECO:0007669"/>
    <property type="project" value="InterPro"/>
</dbReference>
<keyword evidence="3" id="KW-0813">Transport</keyword>
<evidence type="ECO:0000256" key="5">
    <source>
        <dbReference type="ARBA" id="ARBA00022989"/>
    </source>
</evidence>
<comment type="similarity">
    <text evidence="2">Belongs to the major facilitator superfamily.</text>
</comment>
<accession>A0A0C3PHU2</accession>
<dbReference type="FunFam" id="1.20.1720.10:FF:000013">
    <property type="entry name" value="Related to multidrug resistance proteins"/>
    <property type="match status" value="1"/>
</dbReference>
<reference evidence="10 11" key="1">
    <citation type="submission" date="2014-04" db="EMBL/GenBank/DDBJ databases">
        <authorList>
            <consortium name="DOE Joint Genome Institute"/>
            <person name="Kuo A."/>
            <person name="Kohler A."/>
            <person name="Costa M.D."/>
            <person name="Nagy L.G."/>
            <person name="Floudas D."/>
            <person name="Copeland A."/>
            <person name="Barry K.W."/>
            <person name="Cichocki N."/>
            <person name="Veneault-Fourrey C."/>
            <person name="LaButti K."/>
            <person name="Lindquist E.A."/>
            <person name="Lipzen A."/>
            <person name="Lundell T."/>
            <person name="Morin E."/>
            <person name="Murat C."/>
            <person name="Sun H."/>
            <person name="Tunlid A."/>
            <person name="Henrissat B."/>
            <person name="Grigoriev I.V."/>
            <person name="Hibbett D.S."/>
            <person name="Martin F."/>
            <person name="Nordberg H.P."/>
            <person name="Cantor M.N."/>
            <person name="Hua S.X."/>
        </authorList>
    </citation>
    <scope>NUCLEOTIDE SEQUENCE [LARGE SCALE GENOMIC DNA]</scope>
    <source>
        <strain evidence="10 11">Marx 270</strain>
    </source>
</reference>
<dbReference type="OrthoDB" id="10021397at2759"/>
<dbReference type="Gene3D" id="1.20.1250.20">
    <property type="entry name" value="MFS general substrate transporter like domains"/>
    <property type="match status" value="1"/>
</dbReference>
<feature type="compositionally biased region" description="Basic and acidic residues" evidence="7">
    <location>
        <begin position="1"/>
        <end position="17"/>
    </location>
</feature>
<feature type="transmembrane region" description="Helical" evidence="8">
    <location>
        <begin position="189"/>
        <end position="211"/>
    </location>
</feature>
<dbReference type="EMBL" id="KN831946">
    <property type="protein sequence ID" value="KIO13625.1"/>
    <property type="molecule type" value="Genomic_DNA"/>
</dbReference>
<dbReference type="PANTHER" id="PTHR23501">
    <property type="entry name" value="MAJOR FACILITATOR SUPERFAMILY"/>
    <property type="match status" value="1"/>
</dbReference>
<feature type="transmembrane region" description="Helical" evidence="8">
    <location>
        <begin position="231"/>
        <end position="248"/>
    </location>
</feature>
<dbReference type="Gene3D" id="1.20.1720.10">
    <property type="entry name" value="Multidrug resistance protein D"/>
    <property type="match status" value="1"/>
</dbReference>
<dbReference type="STRING" id="870435.A0A0C3PHU2"/>
<dbReference type="InterPro" id="IPR011701">
    <property type="entry name" value="MFS"/>
</dbReference>
<proteinExistence type="inferred from homology"/>
<feature type="transmembrane region" description="Helical" evidence="8">
    <location>
        <begin position="393"/>
        <end position="415"/>
    </location>
</feature>
<feature type="transmembrane region" description="Helical" evidence="8">
    <location>
        <begin position="298"/>
        <end position="317"/>
    </location>
</feature>
<organism evidence="10 11">
    <name type="scientific">Pisolithus tinctorius Marx 270</name>
    <dbReference type="NCBI Taxonomy" id="870435"/>
    <lineage>
        <taxon>Eukaryota</taxon>
        <taxon>Fungi</taxon>
        <taxon>Dikarya</taxon>
        <taxon>Basidiomycota</taxon>
        <taxon>Agaricomycotina</taxon>
        <taxon>Agaricomycetes</taxon>
        <taxon>Agaricomycetidae</taxon>
        <taxon>Boletales</taxon>
        <taxon>Sclerodermatineae</taxon>
        <taxon>Pisolithaceae</taxon>
        <taxon>Pisolithus</taxon>
    </lineage>
</organism>
<feature type="transmembrane region" description="Helical" evidence="8">
    <location>
        <begin position="129"/>
        <end position="150"/>
    </location>
</feature>
<keyword evidence="11" id="KW-1185">Reference proteome</keyword>
<keyword evidence="4 8" id="KW-0812">Transmembrane</keyword>
<gene>
    <name evidence="10" type="ORF">M404DRAFT_993175</name>
</gene>
<evidence type="ECO:0000256" key="6">
    <source>
        <dbReference type="ARBA" id="ARBA00023136"/>
    </source>
</evidence>
<sequence>MAVEIESAKNEISKSTKEAGTSWKQNEEHVLPKNRLGIVFFGLMCSVFLAALDQTIVATALPTIVADLGGGRNYSWVGSAYMLACAAIGPLYGKLSDMLGRKPVLYSCIVIFLVGSALCGAAQNMTWLIISRAFQGIGGGGIIQLVQITISDIVSLQDRGKYGGYIGATWGVASVVGPLLGGVFTDKISWRWCFWINLPTGGLAGALLFLFLNLNPHQRKPWREYVHEFDFLGLALIVSGVVCLLIGFNSSETEWQSAETIVLLAVGGVLLGAGAVNEIYTKRSAIIPARLFKTRTTGAILISVFLHALVFFGGSYYLPMYYQVLGASATGSGIRMLPFSLGSALLSIISGIIVTRTGSYRPVMWGAWAVMTIGWGLMIMLDSTSNNAEKELYPLVTAAGLGCLFQTPLIGLQAAMPLKDMATSTGAFVFLRILGGTVGITIGETIISSVLPRKLSGIQGLSIGISVADINDSVRQIASISDPTLRAEVMHAYARSISTIWLVNTPVSAFGFLTVLCIKAYTLKRNIVRGGASKPIDTEKGAAPQSEAEAGTGGVEVTDAKRTGNDEEVARDDATERTHVSP</sequence>
<feature type="region of interest" description="Disordered" evidence="7">
    <location>
        <begin position="1"/>
        <end position="24"/>
    </location>
</feature>
<evidence type="ECO:0000313" key="11">
    <source>
        <dbReference type="Proteomes" id="UP000054217"/>
    </source>
</evidence>
<feature type="transmembrane region" description="Helical" evidence="8">
    <location>
        <begin position="104"/>
        <end position="123"/>
    </location>
</feature>
<evidence type="ECO:0000256" key="2">
    <source>
        <dbReference type="ARBA" id="ARBA00008335"/>
    </source>
</evidence>
<keyword evidence="5 8" id="KW-1133">Transmembrane helix</keyword>
<evidence type="ECO:0000256" key="4">
    <source>
        <dbReference type="ARBA" id="ARBA00022692"/>
    </source>
</evidence>
<dbReference type="PANTHER" id="PTHR23501:SF102">
    <property type="entry name" value="DRUG TRANSPORTER, PUTATIVE (AFU_ORTHOLOGUE AFUA_3G08530)-RELATED"/>
    <property type="match status" value="1"/>
</dbReference>
<dbReference type="SUPFAM" id="SSF103473">
    <property type="entry name" value="MFS general substrate transporter"/>
    <property type="match status" value="1"/>
</dbReference>
<feature type="transmembrane region" description="Helical" evidence="8">
    <location>
        <begin position="162"/>
        <end position="183"/>
    </location>
</feature>
<feature type="transmembrane region" description="Helical" evidence="8">
    <location>
        <begin position="73"/>
        <end position="92"/>
    </location>
</feature>
<dbReference type="HOGENOM" id="CLU_000960_22_0_1"/>
<feature type="transmembrane region" description="Helical" evidence="8">
    <location>
        <begin position="500"/>
        <end position="521"/>
    </location>
</feature>
<evidence type="ECO:0000256" key="1">
    <source>
        <dbReference type="ARBA" id="ARBA00004127"/>
    </source>
</evidence>
<feature type="region of interest" description="Disordered" evidence="7">
    <location>
        <begin position="534"/>
        <end position="582"/>
    </location>
</feature>
<dbReference type="Pfam" id="PF07690">
    <property type="entry name" value="MFS_1"/>
    <property type="match status" value="1"/>
</dbReference>
<evidence type="ECO:0000313" key="10">
    <source>
        <dbReference type="EMBL" id="KIO13625.1"/>
    </source>
</evidence>
<name>A0A0C3PHU2_PISTI</name>
<dbReference type="Proteomes" id="UP000054217">
    <property type="component" value="Unassembled WGS sequence"/>
</dbReference>
<dbReference type="PRINTS" id="PR01036">
    <property type="entry name" value="TCRTETB"/>
</dbReference>
<evidence type="ECO:0000256" key="7">
    <source>
        <dbReference type="SAM" id="MobiDB-lite"/>
    </source>
</evidence>
<dbReference type="AlphaFoldDB" id="A0A0C3PHU2"/>
<dbReference type="InParanoid" id="A0A0C3PHU2"/>
<keyword evidence="6 8" id="KW-0472">Membrane</keyword>
<feature type="transmembrane region" description="Helical" evidence="8">
    <location>
        <begin position="427"/>
        <end position="447"/>
    </location>
</feature>
<feature type="domain" description="Major facilitator superfamily (MFS) profile" evidence="9">
    <location>
        <begin position="39"/>
        <end position="523"/>
    </location>
</feature>
<dbReference type="FunCoup" id="A0A0C3PHU2">
    <property type="interactions" value="15"/>
</dbReference>
<feature type="transmembrane region" description="Helical" evidence="8">
    <location>
        <begin position="337"/>
        <end position="355"/>
    </location>
</feature>
<dbReference type="GO" id="GO:0012505">
    <property type="term" value="C:endomembrane system"/>
    <property type="evidence" value="ECO:0007669"/>
    <property type="project" value="UniProtKB-SubCell"/>
</dbReference>
<feature type="compositionally biased region" description="Basic and acidic residues" evidence="7">
    <location>
        <begin position="571"/>
        <end position="582"/>
    </location>
</feature>